<dbReference type="EMBL" id="JZWI01000038">
    <property type="protein sequence ID" value="KLN53087.1"/>
    <property type="molecule type" value="Genomic_DNA"/>
</dbReference>
<dbReference type="PANTHER" id="PTHR33376:SF4">
    <property type="entry name" value="SIALIC ACID-BINDING PERIPLASMIC PROTEIN SIAP"/>
    <property type="match status" value="1"/>
</dbReference>
<dbReference type="PANTHER" id="PTHR33376">
    <property type="match status" value="1"/>
</dbReference>
<dbReference type="GO" id="GO:0055085">
    <property type="term" value="P:transmembrane transport"/>
    <property type="evidence" value="ECO:0007669"/>
    <property type="project" value="InterPro"/>
</dbReference>
<organism evidence="3 4">
    <name type="scientific">Variovorax paradoxus</name>
    <dbReference type="NCBI Taxonomy" id="34073"/>
    <lineage>
        <taxon>Bacteria</taxon>
        <taxon>Pseudomonadati</taxon>
        <taxon>Pseudomonadota</taxon>
        <taxon>Betaproteobacteria</taxon>
        <taxon>Burkholderiales</taxon>
        <taxon>Comamonadaceae</taxon>
        <taxon>Variovorax</taxon>
    </lineage>
</organism>
<keyword evidence="4" id="KW-1185">Reference proteome</keyword>
<comment type="caution">
    <text evidence="3">The sequence shown here is derived from an EMBL/GenBank/DDBJ whole genome shotgun (WGS) entry which is preliminary data.</text>
</comment>
<dbReference type="AlphaFoldDB" id="A0A0H2LX76"/>
<dbReference type="InterPro" id="IPR038404">
    <property type="entry name" value="TRAP_DctP_sf"/>
</dbReference>
<sequence>MSGFALRNPLTTKSSLLGLVAALFALTVVAQPTTTLRITTEYPATSMPGLGVSSFAERVAQKTGGRLVFETSFDATAGFKSADMVDAVQARKIDAADAFAGGVANKYPLFAVSSLPFLADSLPRAEALLKAARPAYERFLQAHGQKLLYTTPWPASGIWSRKPVTSLDGLRALRIRTYDDMSQATLTAAGAWASNISFADAMARIAAGDVDAVLSSGDGGAGRKLWQYLPAFTEINYAMPISIATINLAAYESLDAAGRTAVDQAAAETETAQWQRIRSRLEDNYRVMRSNGVMIEMNVPPSVTGALKAASVGAVRQWKEKVGPDADDILKRFGSN</sequence>
<accession>A0A0H2LX76</accession>
<keyword evidence="1 2" id="KW-0732">Signal</keyword>
<dbReference type="Proteomes" id="UP000035170">
    <property type="component" value="Unassembled WGS sequence"/>
</dbReference>
<proteinExistence type="predicted"/>
<evidence type="ECO:0000313" key="4">
    <source>
        <dbReference type="Proteomes" id="UP000035170"/>
    </source>
</evidence>
<evidence type="ECO:0000256" key="1">
    <source>
        <dbReference type="ARBA" id="ARBA00022729"/>
    </source>
</evidence>
<name>A0A0H2LX76_VARPD</name>
<protein>
    <submittedName>
        <fullName evidence="3">Bacterial extracellular solute-binding protein, family 7</fullName>
    </submittedName>
</protein>
<dbReference type="CDD" id="cd13602">
    <property type="entry name" value="PBP2_TRAP_BpDctp6_7"/>
    <property type="match status" value="1"/>
</dbReference>
<dbReference type="PATRIC" id="fig|34073.19.peg.5881"/>
<dbReference type="NCBIfam" id="NF037995">
    <property type="entry name" value="TRAP_S1"/>
    <property type="match status" value="1"/>
</dbReference>
<dbReference type="InterPro" id="IPR018389">
    <property type="entry name" value="DctP_fam"/>
</dbReference>
<gene>
    <name evidence="3" type="ORF">VPARA_57320</name>
</gene>
<reference evidence="3 4" key="1">
    <citation type="submission" date="2015-03" db="EMBL/GenBank/DDBJ databases">
        <title>Genome sequence of Variovorax paradoxus TBEA6.</title>
        <authorList>
            <person name="Poehlein A."/>
            <person name="Schuldes J."/>
            <person name="Wuebbeler J.H."/>
            <person name="Hiessl S."/>
            <person name="Steinbuechel A."/>
            <person name="Daniel R."/>
        </authorList>
    </citation>
    <scope>NUCLEOTIDE SEQUENCE [LARGE SCALE GENOMIC DNA]</scope>
    <source>
        <strain evidence="3 4">TBEA6</strain>
    </source>
</reference>
<evidence type="ECO:0000256" key="2">
    <source>
        <dbReference type="SAM" id="SignalP"/>
    </source>
</evidence>
<feature type="signal peptide" evidence="2">
    <location>
        <begin position="1"/>
        <end position="30"/>
    </location>
</feature>
<dbReference type="Pfam" id="PF03480">
    <property type="entry name" value="DctP"/>
    <property type="match status" value="1"/>
</dbReference>
<feature type="chain" id="PRO_5005200445" evidence="2">
    <location>
        <begin position="31"/>
        <end position="336"/>
    </location>
</feature>
<dbReference type="Gene3D" id="3.40.190.170">
    <property type="entry name" value="Bacterial extracellular solute-binding protein, family 7"/>
    <property type="match status" value="1"/>
</dbReference>
<evidence type="ECO:0000313" key="3">
    <source>
        <dbReference type="EMBL" id="KLN53087.1"/>
    </source>
</evidence>